<keyword evidence="3" id="KW-1185">Reference proteome</keyword>
<reference evidence="2 3" key="1">
    <citation type="submission" date="2016-10" db="EMBL/GenBank/DDBJ databases">
        <authorList>
            <person name="de Groot N.N."/>
        </authorList>
    </citation>
    <scope>NUCLEOTIDE SEQUENCE [LARGE SCALE GENOMIC DNA]</scope>
    <source>
        <strain evidence="2 3">DSM 21741</strain>
    </source>
</reference>
<accession>A0A1H1T4E2</accession>
<evidence type="ECO:0000259" key="1">
    <source>
        <dbReference type="Pfam" id="PF11716"/>
    </source>
</evidence>
<sequence length="207" mass="22140">MDDDYWGAVRTLRLGLADMLDTLSPGEWDAASLCGGWRVRDVAGHLALVPSITTWQMVAAAPRARFNPNRINTLLAVRAGSVATSEIVQQLRAHAGDRTTAKALDTRNSLFDAIVHSQDIAIPLGRSFPIPVDFTRQGLGRVWSMGWPFNASRRLAGRTLTATDADWSVGSGPEISGSALSLLLLLTGRTATARRELAGAGLDGLHA</sequence>
<dbReference type="InterPro" id="IPR017517">
    <property type="entry name" value="Maleyloyr_isom"/>
</dbReference>
<evidence type="ECO:0000313" key="3">
    <source>
        <dbReference type="Proteomes" id="UP000199092"/>
    </source>
</evidence>
<dbReference type="EMBL" id="LT629749">
    <property type="protein sequence ID" value="SDS54559.1"/>
    <property type="molecule type" value="Genomic_DNA"/>
</dbReference>
<dbReference type="Pfam" id="PF11716">
    <property type="entry name" value="MDMPI_N"/>
    <property type="match status" value="1"/>
</dbReference>
<evidence type="ECO:0000313" key="2">
    <source>
        <dbReference type="EMBL" id="SDS54559.1"/>
    </source>
</evidence>
<protein>
    <submittedName>
        <fullName evidence="2">TIGR03083 family protein</fullName>
    </submittedName>
</protein>
<dbReference type="STRING" id="546871.SAMN04488543_1935"/>
<dbReference type="RefSeq" id="WP_197677254.1">
    <property type="nucleotide sequence ID" value="NZ_LT629749.1"/>
</dbReference>
<dbReference type="NCBIfam" id="TIGR03083">
    <property type="entry name" value="maleylpyruvate isomerase family mycothiol-dependent enzyme"/>
    <property type="match status" value="1"/>
</dbReference>
<proteinExistence type="predicted"/>
<dbReference type="Proteomes" id="UP000199092">
    <property type="component" value="Chromosome I"/>
</dbReference>
<dbReference type="SUPFAM" id="SSF109854">
    <property type="entry name" value="DinB/YfiT-like putative metalloenzymes"/>
    <property type="match status" value="1"/>
</dbReference>
<organism evidence="2 3">
    <name type="scientific">Friedmanniella luteola</name>
    <dbReference type="NCBI Taxonomy" id="546871"/>
    <lineage>
        <taxon>Bacteria</taxon>
        <taxon>Bacillati</taxon>
        <taxon>Actinomycetota</taxon>
        <taxon>Actinomycetes</taxon>
        <taxon>Propionibacteriales</taxon>
        <taxon>Nocardioidaceae</taxon>
        <taxon>Friedmanniella</taxon>
    </lineage>
</organism>
<name>A0A1H1T4E2_9ACTN</name>
<dbReference type="InterPro" id="IPR034660">
    <property type="entry name" value="DinB/YfiT-like"/>
</dbReference>
<dbReference type="InterPro" id="IPR024344">
    <property type="entry name" value="MDMPI_metal-binding"/>
</dbReference>
<dbReference type="Gene3D" id="1.20.120.450">
    <property type="entry name" value="dinb family like domain"/>
    <property type="match status" value="1"/>
</dbReference>
<feature type="domain" description="Mycothiol-dependent maleylpyruvate isomerase metal-binding" evidence="1">
    <location>
        <begin position="15"/>
        <end position="108"/>
    </location>
</feature>
<dbReference type="AlphaFoldDB" id="A0A1H1T4E2"/>
<dbReference type="GO" id="GO:0046872">
    <property type="term" value="F:metal ion binding"/>
    <property type="evidence" value="ECO:0007669"/>
    <property type="project" value="InterPro"/>
</dbReference>
<gene>
    <name evidence="2" type="ORF">SAMN04488543_1935</name>
</gene>